<dbReference type="Pfam" id="PF16315">
    <property type="entry name" value="DUF4955"/>
    <property type="match status" value="1"/>
</dbReference>
<dbReference type="EMBL" id="BMWX01000002">
    <property type="protein sequence ID" value="GGZ21757.1"/>
    <property type="molecule type" value="Genomic_DNA"/>
</dbReference>
<evidence type="ECO:0000259" key="3">
    <source>
        <dbReference type="Pfam" id="PF16315"/>
    </source>
</evidence>
<dbReference type="InterPro" id="IPR011050">
    <property type="entry name" value="Pectin_lyase_fold/virulence"/>
</dbReference>
<dbReference type="InterPro" id="IPR012334">
    <property type="entry name" value="Pectin_lyas_fold"/>
</dbReference>
<keyword evidence="5" id="KW-1185">Reference proteome</keyword>
<organism evidence="4 5">
    <name type="scientific">Echinicola pacifica</name>
    <dbReference type="NCBI Taxonomy" id="346377"/>
    <lineage>
        <taxon>Bacteria</taxon>
        <taxon>Pseudomonadati</taxon>
        <taxon>Bacteroidota</taxon>
        <taxon>Cytophagia</taxon>
        <taxon>Cytophagales</taxon>
        <taxon>Cyclobacteriaceae</taxon>
        <taxon>Echinicola</taxon>
    </lineage>
</organism>
<feature type="signal peptide" evidence="1">
    <location>
        <begin position="1"/>
        <end position="21"/>
    </location>
</feature>
<dbReference type="SUPFAM" id="SSF51126">
    <property type="entry name" value="Pectin lyase-like"/>
    <property type="match status" value="2"/>
</dbReference>
<reference evidence="4" key="1">
    <citation type="journal article" date="2014" name="Int. J. Syst. Evol. Microbiol.">
        <title>Complete genome sequence of Corynebacterium casei LMG S-19264T (=DSM 44701T), isolated from a smear-ripened cheese.</title>
        <authorList>
            <consortium name="US DOE Joint Genome Institute (JGI-PGF)"/>
            <person name="Walter F."/>
            <person name="Albersmeier A."/>
            <person name="Kalinowski J."/>
            <person name="Ruckert C."/>
        </authorList>
    </citation>
    <scope>NUCLEOTIDE SEQUENCE</scope>
    <source>
        <strain evidence="4">KCTC 12368</strain>
    </source>
</reference>
<comment type="caution">
    <text evidence="4">The sequence shown here is derived from an EMBL/GenBank/DDBJ whole genome shotgun (WGS) entry which is preliminary data.</text>
</comment>
<evidence type="ECO:0000259" key="2">
    <source>
        <dbReference type="Pfam" id="PF12708"/>
    </source>
</evidence>
<accession>A0A918UM53</accession>
<gene>
    <name evidence="4" type="ORF">GCM10007049_13140</name>
</gene>
<evidence type="ECO:0008006" key="6">
    <source>
        <dbReference type="Google" id="ProtNLM"/>
    </source>
</evidence>
<dbReference type="Gene3D" id="2.160.20.10">
    <property type="entry name" value="Single-stranded right-handed beta-helix, Pectin lyase-like"/>
    <property type="match status" value="1"/>
</dbReference>
<feature type="chain" id="PRO_5037024727" description="Pectate lyase superfamily protein" evidence="1">
    <location>
        <begin position="22"/>
        <end position="516"/>
    </location>
</feature>
<reference evidence="4" key="2">
    <citation type="submission" date="2020-09" db="EMBL/GenBank/DDBJ databases">
        <authorList>
            <person name="Sun Q."/>
            <person name="Kim S."/>
        </authorList>
    </citation>
    <scope>NUCLEOTIDE SEQUENCE</scope>
    <source>
        <strain evidence="4">KCTC 12368</strain>
    </source>
</reference>
<evidence type="ECO:0000313" key="4">
    <source>
        <dbReference type="EMBL" id="GGZ21757.1"/>
    </source>
</evidence>
<dbReference type="Pfam" id="PF12708">
    <property type="entry name" value="Pect-lyase_RHGA_epim"/>
    <property type="match status" value="1"/>
</dbReference>
<dbReference type="AlphaFoldDB" id="A0A918UM53"/>
<keyword evidence="1" id="KW-0732">Signal</keyword>
<dbReference type="Proteomes" id="UP000619457">
    <property type="component" value="Unassembled WGS sequence"/>
</dbReference>
<sequence>MSYIKYLTLMVLLSNPIQKLAAQQATVEVLEMNLPDFSYAGYNFGEGDLPSMEAFPVFKVEDYGAVANDNLSDTEAIQAAINAASVKGGIVLFGSGRYLLNEEAGNATGLMVEADNVVLRGTGDGPGGTELFMKWHLEPADPAKIYSTPAMIQFRAPHDSEPLPRLAKDAKEGTEVLTFSAPVNLRPGDFIRIAAVGTFLNEPLLEGKKTREIWSRINERGAAAEELHQVKSADGHTLTLIAPITMDLSADDPWEISKLSLLQNCGFEKIHFRGNFQEDFVHHLDAIHDSGFSGISMSRTFNSWVKEVSFSDVSAAANFSGSLCGTIVRCAVKGNGGHSSFGFHTSTRSLMAYCEDQANAWHGPNASHRSVGSVIFRFEGINRGIDLHGDFPRNTLFDQCVMAGFDGDSVGRASHGANYKNLPNHMGGLVFWNFTQTARPRPDFDFWELYEGHPEKLYGPLTAINPVIVGYRGEGTSFVQESVGEMHSWGIPVQPASLFIFQKTQRGKKIPAYLSQ</sequence>
<name>A0A918UM53_9BACT</name>
<dbReference type="InterPro" id="IPR032532">
    <property type="entry name" value="DUF4955"/>
</dbReference>
<feature type="domain" description="Rhamnogalacturonase A/B/Epimerase-like pectate lyase" evidence="2">
    <location>
        <begin position="58"/>
        <end position="104"/>
    </location>
</feature>
<evidence type="ECO:0000313" key="5">
    <source>
        <dbReference type="Proteomes" id="UP000619457"/>
    </source>
</evidence>
<protein>
    <recommendedName>
        <fullName evidence="6">Pectate lyase superfamily protein</fullName>
    </recommendedName>
</protein>
<evidence type="ECO:0000256" key="1">
    <source>
        <dbReference type="SAM" id="SignalP"/>
    </source>
</evidence>
<feature type="domain" description="DUF4955" evidence="3">
    <location>
        <begin position="361"/>
        <end position="515"/>
    </location>
</feature>
<proteinExistence type="predicted"/>
<dbReference type="InterPro" id="IPR024535">
    <property type="entry name" value="RHGA/B-epi-like_pectate_lyase"/>
</dbReference>